<gene>
    <name evidence="4" type="ORF">SAMN04488121_102453</name>
</gene>
<evidence type="ECO:0000256" key="1">
    <source>
        <dbReference type="SAM" id="Phobius"/>
    </source>
</evidence>
<dbReference type="Pfam" id="PF04773">
    <property type="entry name" value="FecR"/>
    <property type="match status" value="1"/>
</dbReference>
<dbReference type="InterPro" id="IPR006860">
    <property type="entry name" value="FecR"/>
</dbReference>
<dbReference type="RefSeq" id="WP_089830827.1">
    <property type="nucleotide sequence ID" value="NZ_FNBN01000002.1"/>
</dbReference>
<keyword evidence="1" id="KW-0812">Transmembrane</keyword>
<reference evidence="4 5" key="1">
    <citation type="submission" date="2016-10" db="EMBL/GenBank/DDBJ databases">
        <authorList>
            <person name="de Groot N.N."/>
        </authorList>
    </citation>
    <scope>NUCLEOTIDE SEQUENCE [LARGE SCALE GENOMIC DNA]</scope>
    <source>
        <strain evidence="4 5">DSM 527</strain>
    </source>
</reference>
<proteinExistence type="predicted"/>
<organism evidence="4 5">
    <name type="scientific">Chitinophaga filiformis</name>
    <name type="common">Myxococcus filiformis</name>
    <name type="synonym">Flexibacter filiformis</name>
    <dbReference type="NCBI Taxonomy" id="104663"/>
    <lineage>
        <taxon>Bacteria</taxon>
        <taxon>Pseudomonadati</taxon>
        <taxon>Bacteroidota</taxon>
        <taxon>Chitinophagia</taxon>
        <taxon>Chitinophagales</taxon>
        <taxon>Chitinophagaceae</taxon>
        <taxon>Chitinophaga</taxon>
    </lineage>
</organism>
<evidence type="ECO:0000313" key="5">
    <source>
        <dbReference type="Proteomes" id="UP000199045"/>
    </source>
</evidence>
<evidence type="ECO:0000313" key="4">
    <source>
        <dbReference type="EMBL" id="SDF61708.1"/>
    </source>
</evidence>
<dbReference type="Pfam" id="PF16344">
    <property type="entry name" value="FecR_C"/>
    <property type="match status" value="1"/>
</dbReference>
<dbReference type="InterPro" id="IPR032508">
    <property type="entry name" value="FecR_C"/>
</dbReference>
<dbReference type="STRING" id="104663.SAMN04488121_102453"/>
<dbReference type="Gene3D" id="3.55.50.30">
    <property type="match status" value="1"/>
</dbReference>
<feature type="domain" description="Protein FecR C-terminal" evidence="3">
    <location>
        <begin position="321"/>
        <end position="388"/>
    </location>
</feature>
<accession>A0A1G7MIJ4</accession>
<dbReference type="Proteomes" id="UP000199045">
    <property type="component" value="Unassembled WGS sequence"/>
</dbReference>
<dbReference type="FunFam" id="2.60.120.1440:FF:000001">
    <property type="entry name" value="Putative anti-sigma factor"/>
    <property type="match status" value="1"/>
</dbReference>
<evidence type="ECO:0000259" key="2">
    <source>
        <dbReference type="Pfam" id="PF04773"/>
    </source>
</evidence>
<dbReference type="GO" id="GO:0016989">
    <property type="term" value="F:sigma factor antagonist activity"/>
    <property type="evidence" value="ECO:0007669"/>
    <property type="project" value="TreeGrafter"/>
</dbReference>
<feature type="transmembrane region" description="Helical" evidence="1">
    <location>
        <begin position="85"/>
        <end position="104"/>
    </location>
</feature>
<dbReference type="PANTHER" id="PTHR30273:SF2">
    <property type="entry name" value="PROTEIN FECR"/>
    <property type="match status" value="1"/>
</dbReference>
<keyword evidence="1" id="KW-1133">Transmembrane helix</keyword>
<dbReference type="Gene3D" id="2.60.120.1440">
    <property type="match status" value="1"/>
</dbReference>
<dbReference type="OrthoDB" id="649666at2"/>
<name>A0A1G7MIJ4_CHIFI</name>
<protein>
    <recommendedName>
        <fullName evidence="6">FecR protein</fullName>
    </recommendedName>
</protein>
<sequence length="390" mass="43657">MKSYPYLKTLFQKFSAGSIRQDELDELLSYFDTKENQSIPRRLIREVLNDEHSNEADPDMDKLLHQVKLNLRYQILPPRRKLLKWYPAAIAASILLAVTTLVYLTRTPTVNIPRPETTATDIMPGGNKATLTLANGVVIDLAKVKHGTLFQDQDVHIEKEQTGTIKYVRGDSKSVNNELAFNSIHTPNGGRFQVILPDGTRVWLNAASTLKYPQQFNTETRTVELTGEAFFQVSPNKAKPFIVKSNGQEVKVLGTQFNLNTYMDSPFTFTTLQEGSLLVTNIQTQTSLKIAPGQQAVSGQGKLESVKVDALAFSSWRDGIIVLNDATLDVAIPQIERWYDVQFVIEPGLSKVQLSGELPINTRLTELLAALSTHTGITFRIEGRRIMVKK</sequence>
<evidence type="ECO:0000259" key="3">
    <source>
        <dbReference type="Pfam" id="PF16344"/>
    </source>
</evidence>
<dbReference type="EMBL" id="FNBN01000002">
    <property type="protein sequence ID" value="SDF61708.1"/>
    <property type="molecule type" value="Genomic_DNA"/>
</dbReference>
<keyword evidence="1" id="KW-0472">Membrane</keyword>
<dbReference type="PANTHER" id="PTHR30273">
    <property type="entry name" value="PERIPLASMIC SIGNAL SENSOR AND SIGMA FACTOR ACTIVATOR FECR-RELATED"/>
    <property type="match status" value="1"/>
</dbReference>
<evidence type="ECO:0008006" key="6">
    <source>
        <dbReference type="Google" id="ProtNLM"/>
    </source>
</evidence>
<dbReference type="AlphaFoldDB" id="A0A1G7MIJ4"/>
<feature type="domain" description="FecR protein" evidence="2">
    <location>
        <begin position="184"/>
        <end position="260"/>
    </location>
</feature>
<dbReference type="InterPro" id="IPR012373">
    <property type="entry name" value="Ferrdict_sens_TM"/>
</dbReference>